<dbReference type="GO" id="GO:0016887">
    <property type="term" value="F:ATP hydrolysis activity"/>
    <property type="evidence" value="ECO:0007669"/>
    <property type="project" value="InterPro"/>
</dbReference>
<evidence type="ECO:0000256" key="1">
    <source>
        <dbReference type="ARBA" id="ARBA00004651"/>
    </source>
</evidence>
<feature type="transmembrane region" description="Helical" evidence="9">
    <location>
        <begin position="218"/>
        <end position="237"/>
    </location>
</feature>
<evidence type="ECO:0000256" key="2">
    <source>
        <dbReference type="ARBA" id="ARBA00005417"/>
    </source>
</evidence>
<dbReference type="Gene3D" id="1.20.1560.10">
    <property type="entry name" value="ABC transporter type 1, transmembrane domain"/>
    <property type="match status" value="1"/>
</dbReference>
<feature type="transmembrane region" description="Helical" evidence="9">
    <location>
        <begin position="135"/>
        <end position="156"/>
    </location>
</feature>
<organism evidence="12 13">
    <name type="scientific">Agrobacterium tumefaciens str. Kerr 14</name>
    <dbReference type="NCBI Taxonomy" id="1183424"/>
    <lineage>
        <taxon>Bacteria</taxon>
        <taxon>Pseudomonadati</taxon>
        <taxon>Pseudomonadota</taxon>
        <taxon>Alphaproteobacteria</taxon>
        <taxon>Hyphomicrobiales</taxon>
        <taxon>Rhizobiaceae</taxon>
        <taxon>Rhizobium/Agrobacterium group</taxon>
        <taxon>Agrobacterium</taxon>
        <taxon>Agrobacterium tumefaciens complex</taxon>
    </lineage>
</organism>
<dbReference type="SMART" id="SM00382">
    <property type="entry name" value="AAA"/>
    <property type="match status" value="1"/>
</dbReference>
<dbReference type="Gene3D" id="3.40.50.300">
    <property type="entry name" value="P-loop containing nucleotide triphosphate hydrolases"/>
    <property type="match status" value="1"/>
</dbReference>
<dbReference type="PROSITE" id="PS50893">
    <property type="entry name" value="ABC_TRANSPORTER_2"/>
    <property type="match status" value="1"/>
</dbReference>
<dbReference type="Pfam" id="PF00664">
    <property type="entry name" value="ABC_membrane"/>
    <property type="match status" value="1"/>
</dbReference>
<dbReference type="SUPFAM" id="SSF52540">
    <property type="entry name" value="P-loop containing nucleoside triphosphate hydrolases"/>
    <property type="match status" value="1"/>
</dbReference>
<dbReference type="EMBL" id="FBWC01000005">
    <property type="protein sequence ID" value="CUX12872.1"/>
    <property type="molecule type" value="Genomic_DNA"/>
</dbReference>
<dbReference type="Proteomes" id="UP000191897">
    <property type="component" value="Unassembled WGS sequence"/>
</dbReference>
<feature type="transmembrane region" description="Helical" evidence="9">
    <location>
        <begin position="331"/>
        <end position="351"/>
    </location>
</feature>
<gene>
    <name evidence="12" type="ORF">AGR4C_Cc130019</name>
</gene>
<dbReference type="InterPro" id="IPR017871">
    <property type="entry name" value="ABC_transporter-like_CS"/>
</dbReference>
<comment type="similarity">
    <text evidence="2">Belongs to the ABC transporter superfamily.</text>
</comment>
<evidence type="ECO:0000256" key="7">
    <source>
        <dbReference type="ARBA" id="ARBA00023136"/>
    </source>
</evidence>
<feature type="transmembrane region" description="Helical" evidence="9">
    <location>
        <begin position="243"/>
        <end position="262"/>
    </location>
</feature>
<dbReference type="AlphaFoldDB" id="A0A1S7NX64"/>
<comment type="subcellular location">
    <subcellularLocation>
        <location evidence="1">Cell membrane</location>
        <topology evidence="1">Multi-pass membrane protein</topology>
    </subcellularLocation>
</comment>
<keyword evidence="7 9" id="KW-0472">Membrane</keyword>
<keyword evidence="3 9" id="KW-0812">Transmembrane</keyword>
<proteinExistence type="inferred from homology"/>
<protein>
    <submittedName>
        <fullName evidence="12">Uncharacterized ABC transporter ATP-binding protein HI_1051</fullName>
    </submittedName>
</protein>
<dbReference type="GO" id="GO:0015421">
    <property type="term" value="F:ABC-type oligopeptide transporter activity"/>
    <property type="evidence" value="ECO:0007669"/>
    <property type="project" value="TreeGrafter"/>
</dbReference>
<dbReference type="PANTHER" id="PTHR43394">
    <property type="entry name" value="ATP-DEPENDENT PERMEASE MDL1, MITOCHONDRIAL"/>
    <property type="match status" value="1"/>
</dbReference>
<feature type="domain" description="ABC transporter" evidence="10">
    <location>
        <begin position="420"/>
        <end position="659"/>
    </location>
</feature>
<dbReference type="RefSeq" id="WP_409338803.1">
    <property type="nucleotide sequence ID" value="NZ_LT009730.1"/>
</dbReference>
<keyword evidence="4" id="KW-0547">Nucleotide-binding</keyword>
<dbReference type="PROSITE" id="PS50929">
    <property type="entry name" value="ABC_TM1F"/>
    <property type="match status" value="1"/>
</dbReference>
<feature type="domain" description="ABC transmembrane type-1" evidence="11">
    <location>
        <begin position="95"/>
        <end position="386"/>
    </location>
</feature>
<dbReference type="SUPFAM" id="SSF90123">
    <property type="entry name" value="ABC transporter transmembrane region"/>
    <property type="match status" value="1"/>
</dbReference>
<evidence type="ECO:0000256" key="9">
    <source>
        <dbReference type="SAM" id="Phobius"/>
    </source>
</evidence>
<accession>A0A1S7NX64</accession>
<dbReference type="InterPro" id="IPR003439">
    <property type="entry name" value="ABC_transporter-like_ATP-bd"/>
</dbReference>
<keyword evidence="6 9" id="KW-1133">Transmembrane helix</keyword>
<evidence type="ECO:0000256" key="5">
    <source>
        <dbReference type="ARBA" id="ARBA00022840"/>
    </source>
</evidence>
<dbReference type="FunFam" id="3.40.50.300:FF:000218">
    <property type="entry name" value="Multidrug ABC transporter ATP-binding protein"/>
    <property type="match status" value="1"/>
</dbReference>
<evidence type="ECO:0000256" key="6">
    <source>
        <dbReference type="ARBA" id="ARBA00022989"/>
    </source>
</evidence>
<evidence type="ECO:0000313" key="13">
    <source>
        <dbReference type="Proteomes" id="UP000191897"/>
    </source>
</evidence>
<dbReference type="PROSITE" id="PS00211">
    <property type="entry name" value="ABC_TRANSPORTER_1"/>
    <property type="match status" value="1"/>
</dbReference>
<dbReference type="GeneID" id="97364977"/>
<dbReference type="Pfam" id="PF00005">
    <property type="entry name" value="ABC_tran"/>
    <property type="match status" value="1"/>
</dbReference>
<name>A0A1S7NX64_AGRTU</name>
<evidence type="ECO:0000256" key="8">
    <source>
        <dbReference type="ARBA" id="ARBA00024725"/>
    </source>
</evidence>
<dbReference type="CDD" id="cd07346">
    <property type="entry name" value="ABC_6TM_exporters"/>
    <property type="match status" value="1"/>
</dbReference>
<dbReference type="GO" id="GO:0005886">
    <property type="term" value="C:plasma membrane"/>
    <property type="evidence" value="ECO:0007669"/>
    <property type="project" value="UniProtKB-SubCell"/>
</dbReference>
<dbReference type="InterPro" id="IPR039421">
    <property type="entry name" value="Type_1_exporter"/>
</dbReference>
<sequence>MRRKWPLSEEKRKGGEHSPLFFIWAMLPKYNLFPQPPRLFPLRESAYIRIMVITRIFEFFENWIKPFARKDDLRPPESTFAFIWFYISQAKAPFFAMLVLGGLTAAIEAALFWFVGRLVDILSTVKPSEGWAGLLAAHGGELVGMLVLIGVVRFIVTMVTALVDQQIITPGFYNLVRWQSYMHVARQSLTFFQNDFSGRIVTKVWSGGQAAGDLVTSLMESVWFVGIYSVSMLFLIGGLDWRLAVVVLVWVAIFSLLARYFVPRIRYHSKETAEAASMLSGRMVDAYSNIQTLRLFGRDDANDRYMRQGFDIFQHATMTFTRFITGVRASMALLSGVMITSMAALCIDLWLSGRISSGAVAFTLALVLRLNFLLGRLMTQFNGIMRNFGTVQNAAELISQPIGLVDRPDAKALEVRKPSIRFENVSFHYGRANGVIDHLNLDIRAGEKVGIVGRSGAGKSTLVNLILRFYDVEKGRILIDGQDIAGVTQESLRAHIGMVTQDTSLLHRSIRDNIMFGRTDATEAQLQEATRRAKADDFIARLEDQRGRKGFDAHVGERGVKLSGGQRQRIAIARVMLKDAPILVLDEATSALDSEVEAAIQSNLDELMQGKTVLAIAHRLSTIAALDRLIVMDQGRIVEQGSHSDLVAQGGLYSELWARQSGGFLAADEAAQ</sequence>
<dbReference type="InterPro" id="IPR011527">
    <property type="entry name" value="ABC1_TM_dom"/>
</dbReference>
<feature type="transmembrane region" description="Helical" evidence="9">
    <location>
        <begin position="94"/>
        <end position="115"/>
    </location>
</feature>
<keyword evidence="5 12" id="KW-0067">ATP-binding</keyword>
<reference evidence="12 13" key="1">
    <citation type="submission" date="2016-01" db="EMBL/GenBank/DDBJ databases">
        <authorList>
            <person name="Oliw E.H."/>
        </authorList>
    </citation>
    <scope>NUCLEOTIDE SEQUENCE [LARGE SCALE GENOMIC DNA]</scope>
    <source>
        <strain evidence="12 13">Kerr 14</strain>
    </source>
</reference>
<feature type="transmembrane region" description="Helical" evidence="9">
    <location>
        <begin position="357"/>
        <end position="377"/>
    </location>
</feature>
<dbReference type="PANTHER" id="PTHR43394:SF1">
    <property type="entry name" value="ATP-BINDING CASSETTE SUB-FAMILY B MEMBER 10, MITOCHONDRIAL"/>
    <property type="match status" value="1"/>
</dbReference>
<evidence type="ECO:0000256" key="3">
    <source>
        <dbReference type="ARBA" id="ARBA00022692"/>
    </source>
</evidence>
<evidence type="ECO:0000259" key="10">
    <source>
        <dbReference type="PROSITE" id="PS50893"/>
    </source>
</evidence>
<dbReference type="GO" id="GO:0005524">
    <property type="term" value="F:ATP binding"/>
    <property type="evidence" value="ECO:0007669"/>
    <property type="project" value="UniProtKB-KW"/>
</dbReference>
<dbReference type="InterPro" id="IPR036640">
    <property type="entry name" value="ABC1_TM_sf"/>
</dbReference>
<dbReference type="InterPro" id="IPR003593">
    <property type="entry name" value="AAA+_ATPase"/>
</dbReference>
<comment type="function">
    <text evidence="8">Part of an ABC transporter complex. Transmembrane domains (TMD) form a pore in the inner membrane and the ATP-binding domain (NBD) is responsible for energy generation.</text>
</comment>
<evidence type="ECO:0000313" key="12">
    <source>
        <dbReference type="EMBL" id="CUX12872.1"/>
    </source>
</evidence>
<dbReference type="InterPro" id="IPR027417">
    <property type="entry name" value="P-loop_NTPase"/>
</dbReference>
<evidence type="ECO:0000256" key="4">
    <source>
        <dbReference type="ARBA" id="ARBA00022741"/>
    </source>
</evidence>
<evidence type="ECO:0000259" key="11">
    <source>
        <dbReference type="PROSITE" id="PS50929"/>
    </source>
</evidence>